<evidence type="ECO:0000259" key="9">
    <source>
        <dbReference type="PROSITE" id="PS50885"/>
    </source>
</evidence>
<feature type="transmembrane region" description="Helical" evidence="7">
    <location>
        <begin position="296"/>
        <end position="318"/>
    </location>
</feature>
<name>A0ABV6DJ48_9BACL</name>
<dbReference type="Pfam" id="PF00015">
    <property type="entry name" value="MCPsignal"/>
    <property type="match status" value="1"/>
</dbReference>
<keyword evidence="2" id="KW-1003">Cell membrane</keyword>
<evidence type="ECO:0000313" key="10">
    <source>
        <dbReference type="EMBL" id="MFC0212676.1"/>
    </source>
</evidence>
<evidence type="ECO:0000256" key="5">
    <source>
        <dbReference type="ARBA" id="ARBA00029447"/>
    </source>
</evidence>
<feature type="domain" description="HAMP" evidence="9">
    <location>
        <begin position="315"/>
        <end position="369"/>
    </location>
</feature>
<protein>
    <submittedName>
        <fullName evidence="10">Methyl-accepting chemotaxis protein</fullName>
    </submittedName>
</protein>
<keyword evidence="7" id="KW-1133">Transmembrane helix</keyword>
<sequence>MTDSQNPPLWKRFLFSIKSKAAFPILIIVSIIMGAVSYWTYQLVDQTITMKGRTTVEVIRIAIEDALTARQTAEAVMEREMIGQSYLASYIIKDRKLKYADVKQLAERSGIDEFWFADKNGKLTLTNAGENIDFHFGADPKAQAYEFMQLLTGEKKSVAQPAQTRTVDTKVYKFVGVSGWNEPAIVQVGRDGAALIELENKIGAAQLIGQIQSKLSEDILFGAILDQQSRIVSSTGKELEQHAAVQAVASQPAGSTATAELSGSKATLYKVGLSNGQSFVIAVSNQILTSILSSTLLIALIGLAVIAAVVFVIIHLLARRLKTLQTALEAINRGEGDLTQRLPSQSSDEIGSLAKAFNAFTASLQRLIGDTQAAAKSSYGKSISVKELAGRTTVVSGEINYAVKEMAAGTSRLTEEVEDGMNAIQDVSALILEAERNAIELDQANQAIQRSQQAGQQAVAALQTGMNEYVAVTDSVAESFRSLSEGIGHILLAADTIQTISRQTGLLALNASIEAARAGEHGKGFAVVASEVRKLSEQSAEASDRIQDIVADLLSSTEQTKTMFSEANESLSKQSDNVKQTALVFRDIDQASAPMTAKVTAIQQTAESLSGHKDHIVAFIETASAQTEETSAGTEEVLASVESQLQLFMQVNELVTELQEQMNRLSSSVDRFKV</sequence>
<dbReference type="Gene3D" id="6.10.340.10">
    <property type="match status" value="1"/>
</dbReference>
<organism evidence="10 11">
    <name type="scientific">Paenibacillus chartarius</name>
    <dbReference type="NCBI Taxonomy" id="747481"/>
    <lineage>
        <taxon>Bacteria</taxon>
        <taxon>Bacillati</taxon>
        <taxon>Bacillota</taxon>
        <taxon>Bacilli</taxon>
        <taxon>Bacillales</taxon>
        <taxon>Paenibacillaceae</taxon>
        <taxon>Paenibacillus</taxon>
    </lineage>
</organism>
<dbReference type="Proteomes" id="UP001589776">
    <property type="component" value="Unassembled WGS sequence"/>
</dbReference>
<dbReference type="PANTHER" id="PTHR32089:SF112">
    <property type="entry name" value="LYSOZYME-LIKE PROTEIN-RELATED"/>
    <property type="match status" value="1"/>
</dbReference>
<dbReference type="Pfam" id="PF00672">
    <property type="entry name" value="HAMP"/>
    <property type="match status" value="1"/>
</dbReference>
<comment type="similarity">
    <text evidence="5">Belongs to the methyl-accepting chemotaxis (MCP) protein family.</text>
</comment>
<dbReference type="PROSITE" id="PS50111">
    <property type="entry name" value="CHEMOTAXIS_TRANSDUC_2"/>
    <property type="match status" value="1"/>
</dbReference>
<evidence type="ECO:0000256" key="1">
    <source>
        <dbReference type="ARBA" id="ARBA00004236"/>
    </source>
</evidence>
<keyword evidence="3 7" id="KW-0472">Membrane</keyword>
<comment type="subcellular location">
    <subcellularLocation>
        <location evidence="1">Cell membrane</location>
    </subcellularLocation>
</comment>
<dbReference type="PROSITE" id="PS50885">
    <property type="entry name" value="HAMP"/>
    <property type="match status" value="1"/>
</dbReference>
<dbReference type="CDD" id="cd06225">
    <property type="entry name" value="HAMP"/>
    <property type="match status" value="1"/>
</dbReference>
<dbReference type="PANTHER" id="PTHR32089">
    <property type="entry name" value="METHYL-ACCEPTING CHEMOTAXIS PROTEIN MCPB"/>
    <property type="match status" value="1"/>
</dbReference>
<dbReference type="Gene3D" id="1.10.287.950">
    <property type="entry name" value="Methyl-accepting chemotaxis protein"/>
    <property type="match status" value="1"/>
</dbReference>
<evidence type="ECO:0000259" key="8">
    <source>
        <dbReference type="PROSITE" id="PS50111"/>
    </source>
</evidence>
<dbReference type="InterPro" id="IPR004089">
    <property type="entry name" value="MCPsignal_dom"/>
</dbReference>
<reference evidence="10 11" key="1">
    <citation type="submission" date="2024-09" db="EMBL/GenBank/DDBJ databases">
        <authorList>
            <person name="Sun Q."/>
            <person name="Mori K."/>
        </authorList>
    </citation>
    <scope>NUCLEOTIDE SEQUENCE [LARGE SCALE GENOMIC DNA]</scope>
    <source>
        <strain evidence="10 11">CCM 7759</strain>
    </source>
</reference>
<keyword evidence="11" id="KW-1185">Reference proteome</keyword>
<evidence type="ECO:0000256" key="3">
    <source>
        <dbReference type="ARBA" id="ARBA00023136"/>
    </source>
</evidence>
<evidence type="ECO:0000256" key="2">
    <source>
        <dbReference type="ARBA" id="ARBA00022475"/>
    </source>
</evidence>
<dbReference type="SUPFAM" id="SSF58104">
    <property type="entry name" value="Methyl-accepting chemotaxis protein (MCP) signaling domain"/>
    <property type="match status" value="1"/>
</dbReference>
<dbReference type="SMART" id="SM00283">
    <property type="entry name" value="MA"/>
    <property type="match status" value="1"/>
</dbReference>
<dbReference type="RefSeq" id="WP_377469881.1">
    <property type="nucleotide sequence ID" value="NZ_JBHLWN010000031.1"/>
</dbReference>
<accession>A0ABV6DJ48</accession>
<dbReference type="InterPro" id="IPR003660">
    <property type="entry name" value="HAMP_dom"/>
</dbReference>
<comment type="caution">
    <text evidence="10">The sequence shown here is derived from an EMBL/GenBank/DDBJ whole genome shotgun (WGS) entry which is preliminary data.</text>
</comment>
<keyword evidence="7" id="KW-0812">Transmembrane</keyword>
<evidence type="ECO:0000256" key="7">
    <source>
        <dbReference type="SAM" id="Phobius"/>
    </source>
</evidence>
<feature type="transmembrane region" description="Helical" evidence="7">
    <location>
        <begin position="21"/>
        <end position="41"/>
    </location>
</feature>
<evidence type="ECO:0000313" key="11">
    <source>
        <dbReference type="Proteomes" id="UP001589776"/>
    </source>
</evidence>
<dbReference type="SMART" id="SM00304">
    <property type="entry name" value="HAMP"/>
    <property type="match status" value="1"/>
</dbReference>
<evidence type="ECO:0000256" key="4">
    <source>
        <dbReference type="ARBA" id="ARBA00023224"/>
    </source>
</evidence>
<gene>
    <name evidence="10" type="ORF">ACFFK0_09390</name>
</gene>
<proteinExistence type="inferred from homology"/>
<evidence type="ECO:0000256" key="6">
    <source>
        <dbReference type="PROSITE-ProRule" id="PRU00284"/>
    </source>
</evidence>
<dbReference type="EMBL" id="JBHLWN010000031">
    <property type="protein sequence ID" value="MFC0212676.1"/>
    <property type="molecule type" value="Genomic_DNA"/>
</dbReference>
<keyword evidence="4 6" id="KW-0807">Transducer</keyword>
<feature type="domain" description="Methyl-accepting transducer" evidence="8">
    <location>
        <begin position="388"/>
        <end position="638"/>
    </location>
</feature>